<evidence type="ECO:0000313" key="4">
    <source>
        <dbReference type="Proteomes" id="UP000736335"/>
    </source>
</evidence>
<keyword evidence="4" id="KW-1185">Reference proteome</keyword>
<feature type="compositionally biased region" description="Basic and acidic residues" evidence="2">
    <location>
        <begin position="242"/>
        <end position="272"/>
    </location>
</feature>
<organism evidence="3 4">
    <name type="scientific">Thelephora terrestris</name>
    <dbReference type="NCBI Taxonomy" id="56493"/>
    <lineage>
        <taxon>Eukaryota</taxon>
        <taxon>Fungi</taxon>
        <taxon>Dikarya</taxon>
        <taxon>Basidiomycota</taxon>
        <taxon>Agaricomycotina</taxon>
        <taxon>Agaricomycetes</taxon>
        <taxon>Thelephorales</taxon>
        <taxon>Thelephoraceae</taxon>
        <taxon>Thelephora</taxon>
    </lineage>
</organism>
<feature type="region of interest" description="Disordered" evidence="2">
    <location>
        <begin position="295"/>
        <end position="433"/>
    </location>
</feature>
<comment type="caution">
    <text evidence="3">The sequence shown here is derived from an EMBL/GenBank/DDBJ whole genome shotgun (WGS) entry which is preliminary data.</text>
</comment>
<gene>
    <name evidence="3" type="ORF">BJ322DRAFT_1162020</name>
</gene>
<dbReference type="AlphaFoldDB" id="A0A9P6H8P1"/>
<dbReference type="EMBL" id="WIUZ02000013">
    <property type="protein sequence ID" value="KAF9781850.1"/>
    <property type="molecule type" value="Genomic_DNA"/>
</dbReference>
<keyword evidence="1" id="KW-0175">Coiled coil</keyword>
<evidence type="ECO:0000256" key="2">
    <source>
        <dbReference type="SAM" id="MobiDB-lite"/>
    </source>
</evidence>
<dbReference type="OrthoDB" id="3318905at2759"/>
<name>A0A9P6H8P1_9AGAM</name>
<evidence type="ECO:0000256" key="1">
    <source>
        <dbReference type="SAM" id="Coils"/>
    </source>
</evidence>
<evidence type="ECO:0000313" key="3">
    <source>
        <dbReference type="EMBL" id="KAF9781850.1"/>
    </source>
</evidence>
<accession>A0A9P6H8P1</accession>
<reference evidence="3" key="1">
    <citation type="journal article" date="2020" name="Nat. Commun.">
        <title>Large-scale genome sequencing of mycorrhizal fungi provides insights into the early evolution of symbiotic traits.</title>
        <authorList>
            <person name="Miyauchi S."/>
            <person name="Kiss E."/>
            <person name="Kuo A."/>
            <person name="Drula E."/>
            <person name="Kohler A."/>
            <person name="Sanchez-Garcia M."/>
            <person name="Morin E."/>
            <person name="Andreopoulos B."/>
            <person name="Barry K.W."/>
            <person name="Bonito G."/>
            <person name="Buee M."/>
            <person name="Carver A."/>
            <person name="Chen C."/>
            <person name="Cichocki N."/>
            <person name="Clum A."/>
            <person name="Culley D."/>
            <person name="Crous P.W."/>
            <person name="Fauchery L."/>
            <person name="Girlanda M."/>
            <person name="Hayes R.D."/>
            <person name="Keri Z."/>
            <person name="LaButti K."/>
            <person name="Lipzen A."/>
            <person name="Lombard V."/>
            <person name="Magnuson J."/>
            <person name="Maillard F."/>
            <person name="Murat C."/>
            <person name="Nolan M."/>
            <person name="Ohm R.A."/>
            <person name="Pangilinan J."/>
            <person name="Pereira M.F."/>
            <person name="Perotto S."/>
            <person name="Peter M."/>
            <person name="Pfister S."/>
            <person name="Riley R."/>
            <person name="Sitrit Y."/>
            <person name="Stielow J.B."/>
            <person name="Szollosi G."/>
            <person name="Zifcakova L."/>
            <person name="Stursova M."/>
            <person name="Spatafora J.W."/>
            <person name="Tedersoo L."/>
            <person name="Vaario L.M."/>
            <person name="Yamada A."/>
            <person name="Yan M."/>
            <person name="Wang P."/>
            <person name="Xu J."/>
            <person name="Bruns T."/>
            <person name="Baldrian P."/>
            <person name="Vilgalys R."/>
            <person name="Dunand C."/>
            <person name="Henrissat B."/>
            <person name="Grigoriev I.V."/>
            <person name="Hibbett D."/>
            <person name="Nagy L.G."/>
            <person name="Martin F.M."/>
        </authorList>
    </citation>
    <scope>NUCLEOTIDE SEQUENCE</scope>
    <source>
        <strain evidence="3">UH-Tt-Lm1</strain>
    </source>
</reference>
<protein>
    <submittedName>
        <fullName evidence="3">Uncharacterized protein</fullName>
    </submittedName>
</protein>
<proteinExistence type="predicted"/>
<feature type="compositionally biased region" description="Basic and acidic residues" evidence="2">
    <location>
        <begin position="297"/>
        <end position="350"/>
    </location>
</feature>
<reference evidence="3" key="2">
    <citation type="submission" date="2020-11" db="EMBL/GenBank/DDBJ databases">
        <authorList>
            <consortium name="DOE Joint Genome Institute"/>
            <person name="Kuo A."/>
            <person name="Miyauchi S."/>
            <person name="Kiss E."/>
            <person name="Drula E."/>
            <person name="Kohler A."/>
            <person name="Sanchez-Garcia M."/>
            <person name="Andreopoulos B."/>
            <person name="Barry K.W."/>
            <person name="Bonito G."/>
            <person name="Buee M."/>
            <person name="Carver A."/>
            <person name="Chen C."/>
            <person name="Cichocki N."/>
            <person name="Clum A."/>
            <person name="Culley D."/>
            <person name="Crous P.W."/>
            <person name="Fauchery L."/>
            <person name="Girlanda M."/>
            <person name="Hayes R."/>
            <person name="Keri Z."/>
            <person name="Labutti K."/>
            <person name="Lipzen A."/>
            <person name="Lombard V."/>
            <person name="Magnuson J."/>
            <person name="Maillard F."/>
            <person name="Morin E."/>
            <person name="Murat C."/>
            <person name="Nolan M."/>
            <person name="Ohm R."/>
            <person name="Pangilinan J."/>
            <person name="Pereira M."/>
            <person name="Perotto S."/>
            <person name="Peter M."/>
            <person name="Riley R."/>
            <person name="Sitrit Y."/>
            <person name="Stielow B."/>
            <person name="Szollosi G."/>
            <person name="Zifcakova L."/>
            <person name="Stursova M."/>
            <person name="Spatafora J.W."/>
            <person name="Tedersoo L."/>
            <person name="Vaario L.-M."/>
            <person name="Yamada A."/>
            <person name="Yan M."/>
            <person name="Wang P."/>
            <person name="Xu J."/>
            <person name="Bruns T."/>
            <person name="Baldrian P."/>
            <person name="Vilgalys R."/>
            <person name="Henrissat B."/>
            <person name="Grigoriev I.V."/>
            <person name="Hibbett D."/>
            <person name="Nagy L.G."/>
            <person name="Martin F.M."/>
        </authorList>
    </citation>
    <scope>NUCLEOTIDE SEQUENCE</scope>
    <source>
        <strain evidence="3">UH-Tt-Lm1</strain>
    </source>
</reference>
<feature type="region of interest" description="Disordered" evidence="2">
    <location>
        <begin position="240"/>
        <end position="272"/>
    </location>
</feature>
<feature type="compositionally biased region" description="Acidic residues" evidence="2">
    <location>
        <begin position="351"/>
        <end position="361"/>
    </location>
</feature>
<dbReference type="Proteomes" id="UP000736335">
    <property type="component" value="Unassembled WGS sequence"/>
</dbReference>
<feature type="compositionally biased region" description="Basic and acidic residues" evidence="2">
    <location>
        <begin position="391"/>
        <end position="408"/>
    </location>
</feature>
<feature type="coiled-coil region" evidence="1">
    <location>
        <begin position="104"/>
        <end position="191"/>
    </location>
</feature>
<sequence>MHIIDKDLGRTSAMSLTTNSLSPATQSDILGILQREQDRAVALLSSSPSLASLFVSYANRAAALETTTPSTEAGEWETLKNTISALQAEIGKLKPENLYITERLEVAKASLEASRCQIASLKEANATQEQDIDFLRIDLFKSHEEYDRLVKDSSAQEDALRSTISELEVQRAELNETIVQQQLKISRLEHQIFRGLSDLPTPTRTTEFADIPECHMTGDETAKVDEAGEHTEQLATKAFGQGEREAEERGERIEREAREAREAQEQAEKEAKEWAEKAVREFMDNIAERKAKRKAERKAEWRAKKEAREQAKREVKERAEREKAEREASKQAERGARERAERDGKEKVEQEEAERGEEEEMAEKGAEEKADRETKGKKLFASTPSTWGSAIRKDDNHPRNLSQKEQKNEWASAWDFDSVGKRGEASGSPPIIISSIPGGVLGGVGKFDFVADRDSPGSAELARATW</sequence>
<feature type="compositionally biased region" description="Basic and acidic residues" evidence="2">
    <location>
        <begin position="362"/>
        <end position="376"/>
    </location>
</feature>